<evidence type="ECO:0000313" key="6">
    <source>
        <dbReference type="Proteomes" id="UP001161160"/>
    </source>
</evidence>
<dbReference type="GeneID" id="83595480"/>
<dbReference type="InterPro" id="IPR006143">
    <property type="entry name" value="RND_pump_MFP"/>
</dbReference>
<dbReference type="InterPro" id="IPR058625">
    <property type="entry name" value="MdtA-like_BSH"/>
</dbReference>
<feature type="domain" description="Multidrug resistance protein MdtA-like beta-barrel" evidence="3">
    <location>
        <begin position="197"/>
        <end position="287"/>
    </location>
</feature>
<keyword evidence="6" id="KW-1185">Reference proteome</keyword>
<proteinExistence type="inferred from homology"/>
<dbReference type="Proteomes" id="UP001161160">
    <property type="component" value="Unassembled WGS sequence"/>
</dbReference>
<dbReference type="Gene3D" id="1.10.287.470">
    <property type="entry name" value="Helix hairpin bin"/>
    <property type="match status" value="1"/>
</dbReference>
<dbReference type="NCBIfam" id="TIGR01730">
    <property type="entry name" value="RND_mfp"/>
    <property type="match status" value="1"/>
</dbReference>
<gene>
    <name evidence="5" type="ORF">M2127_001069</name>
</gene>
<name>A0AA43M7T6_9BURK</name>
<dbReference type="PANTHER" id="PTHR30158:SF10">
    <property type="entry name" value="CATION EFFLUX PUMP"/>
    <property type="match status" value="1"/>
</dbReference>
<sequence length="372" mass="40986">MTNLNLKNTQHTLQVLLVCTALMLMTACGKKTVETGVAVTVAKPLSQAVYAYQLFDGTVSPLLTVNLDARVPGYLTKILFQDGGMVKKDDLLFVIEQDQYQQQVKLNQAVYEEAKIEHARQKHLLKENATSQASVDKALSSLLQAEANLKLAKINLGYTEVRAPFDGLMGRHLIDVGSYLGSDPQGVKLATIQKIRPIYVYFSINERDLLTFKSTHPVDLEHKTLVNTLPVYAQLQGEKGYPHKGILDYSANLVSTDTGSLQLRAEMPNEDLSLIPGLYARVLVQSGDSHPAILIPYLAVLSDQQGNYVYVLDAQKKATRQNITLGQKFNQLVEVTKGLDPNQVIVINGFINLSEGQVADPKEITLEPLAGQ</sequence>
<organism evidence="5 6">
    <name type="scientific">Polynucleobacter sphagniphilus</name>
    <dbReference type="NCBI Taxonomy" id="1743169"/>
    <lineage>
        <taxon>Bacteria</taxon>
        <taxon>Pseudomonadati</taxon>
        <taxon>Pseudomonadota</taxon>
        <taxon>Betaproteobacteria</taxon>
        <taxon>Burkholderiales</taxon>
        <taxon>Burkholderiaceae</taxon>
        <taxon>Polynucleobacter</taxon>
    </lineage>
</organism>
<evidence type="ECO:0000256" key="1">
    <source>
        <dbReference type="ARBA" id="ARBA00009477"/>
    </source>
</evidence>
<feature type="domain" description="Multidrug resistance protein MdtA-like barrel-sandwich hybrid" evidence="2">
    <location>
        <begin position="64"/>
        <end position="182"/>
    </location>
</feature>
<dbReference type="Gene3D" id="2.40.50.100">
    <property type="match status" value="1"/>
</dbReference>
<evidence type="ECO:0000259" key="2">
    <source>
        <dbReference type="Pfam" id="PF25917"/>
    </source>
</evidence>
<evidence type="ECO:0000259" key="4">
    <source>
        <dbReference type="Pfam" id="PF25989"/>
    </source>
</evidence>
<feature type="domain" description="YknX-like C-terminal permuted SH3-like" evidence="4">
    <location>
        <begin position="294"/>
        <end position="357"/>
    </location>
</feature>
<dbReference type="EMBL" id="JARXYA010000004">
    <property type="protein sequence ID" value="MDH6503776.1"/>
    <property type="molecule type" value="Genomic_DNA"/>
</dbReference>
<protein>
    <submittedName>
        <fullName evidence="5">Multidrug efflux system membrane fusion protein</fullName>
    </submittedName>
</protein>
<dbReference type="PROSITE" id="PS51257">
    <property type="entry name" value="PROKAR_LIPOPROTEIN"/>
    <property type="match status" value="1"/>
</dbReference>
<dbReference type="GO" id="GO:0030313">
    <property type="term" value="C:cell envelope"/>
    <property type="evidence" value="ECO:0007669"/>
    <property type="project" value="UniProtKB-SubCell"/>
</dbReference>
<dbReference type="InterPro" id="IPR058637">
    <property type="entry name" value="YknX-like_C"/>
</dbReference>
<dbReference type="GO" id="GO:0046677">
    <property type="term" value="P:response to antibiotic"/>
    <property type="evidence" value="ECO:0007669"/>
    <property type="project" value="TreeGrafter"/>
</dbReference>
<evidence type="ECO:0000313" key="5">
    <source>
        <dbReference type="EMBL" id="MDH6503776.1"/>
    </source>
</evidence>
<evidence type="ECO:0000259" key="3">
    <source>
        <dbReference type="Pfam" id="PF25944"/>
    </source>
</evidence>
<dbReference type="AlphaFoldDB" id="A0AA43M7T6"/>
<reference evidence="5" key="1">
    <citation type="submission" date="2023-04" db="EMBL/GenBank/DDBJ databases">
        <title>Genome Encyclopedia of Bacteria and Archaea VI: Functional Genomics of Type Strains.</title>
        <authorList>
            <person name="Whitman W."/>
        </authorList>
    </citation>
    <scope>NUCLEOTIDE SEQUENCE</scope>
    <source>
        <strain evidence="5">Enz.4-51</strain>
    </source>
</reference>
<dbReference type="Gene3D" id="2.40.30.170">
    <property type="match status" value="1"/>
</dbReference>
<dbReference type="InterPro" id="IPR058626">
    <property type="entry name" value="MdtA-like_b-barrel"/>
</dbReference>
<dbReference type="RefSeq" id="WP_076023202.1">
    <property type="nucleotide sequence ID" value="NZ_JARXVV010000008.1"/>
</dbReference>
<dbReference type="GO" id="GO:0005886">
    <property type="term" value="C:plasma membrane"/>
    <property type="evidence" value="ECO:0007669"/>
    <property type="project" value="TreeGrafter"/>
</dbReference>
<dbReference type="Pfam" id="PF25944">
    <property type="entry name" value="Beta-barrel_RND"/>
    <property type="match status" value="1"/>
</dbReference>
<dbReference type="Pfam" id="PF25917">
    <property type="entry name" value="BSH_RND"/>
    <property type="match status" value="1"/>
</dbReference>
<comment type="caution">
    <text evidence="5">The sequence shown here is derived from an EMBL/GenBank/DDBJ whole genome shotgun (WGS) entry which is preliminary data.</text>
</comment>
<dbReference type="PANTHER" id="PTHR30158">
    <property type="entry name" value="ACRA/E-RELATED COMPONENT OF DRUG EFFLUX TRANSPORTER"/>
    <property type="match status" value="1"/>
</dbReference>
<accession>A0AA43M7T6</accession>
<comment type="similarity">
    <text evidence="1">Belongs to the membrane fusion protein (MFP) (TC 8.A.1) family.</text>
</comment>
<dbReference type="GO" id="GO:0022857">
    <property type="term" value="F:transmembrane transporter activity"/>
    <property type="evidence" value="ECO:0007669"/>
    <property type="project" value="InterPro"/>
</dbReference>
<dbReference type="Gene3D" id="2.40.420.20">
    <property type="match status" value="1"/>
</dbReference>
<dbReference type="Pfam" id="PF25989">
    <property type="entry name" value="YknX_C"/>
    <property type="match status" value="1"/>
</dbReference>
<dbReference type="SUPFAM" id="SSF111369">
    <property type="entry name" value="HlyD-like secretion proteins"/>
    <property type="match status" value="1"/>
</dbReference>